<evidence type="ECO:0000256" key="9">
    <source>
        <dbReference type="ARBA" id="ARBA00023237"/>
    </source>
</evidence>
<protein>
    <submittedName>
        <fullName evidence="14">Vitamin B12 transporter</fullName>
    </submittedName>
</protein>
<evidence type="ECO:0000256" key="7">
    <source>
        <dbReference type="ARBA" id="ARBA00023136"/>
    </source>
</evidence>
<evidence type="ECO:0000256" key="1">
    <source>
        <dbReference type="ARBA" id="ARBA00004571"/>
    </source>
</evidence>
<evidence type="ECO:0000256" key="6">
    <source>
        <dbReference type="ARBA" id="ARBA00023077"/>
    </source>
</evidence>
<evidence type="ECO:0000313" key="15">
    <source>
        <dbReference type="Proteomes" id="UP000294498"/>
    </source>
</evidence>
<keyword evidence="9 10" id="KW-0998">Cell outer membrane</keyword>
<keyword evidence="6 11" id="KW-0798">TonB box</keyword>
<reference evidence="14 15" key="1">
    <citation type="submission" date="2019-03" db="EMBL/GenBank/DDBJ databases">
        <title>Genomic Encyclopedia of Type Strains, Phase IV (KMG-IV): sequencing the most valuable type-strain genomes for metagenomic binning, comparative biology and taxonomic classification.</title>
        <authorList>
            <person name="Goeker M."/>
        </authorList>
    </citation>
    <scope>NUCLEOTIDE SEQUENCE [LARGE SCALE GENOMIC DNA]</scope>
    <source>
        <strain evidence="14 15">DSM 100059</strain>
    </source>
</reference>
<keyword evidence="5" id="KW-0732">Signal</keyword>
<dbReference type="InterPro" id="IPR036942">
    <property type="entry name" value="Beta-barrel_TonB_sf"/>
</dbReference>
<dbReference type="AlphaFoldDB" id="A0A4V3GLM4"/>
<name>A0A4V3GLM4_9BACT</name>
<keyword evidence="15" id="KW-1185">Reference proteome</keyword>
<evidence type="ECO:0000256" key="11">
    <source>
        <dbReference type="RuleBase" id="RU003357"/>
    </source>
</evidence>
<dbReference type="Pfam" id="PF00593">
    <property type="entry name" value="TonB_dep_Rec_b-barrel"/>
    <property type="match status" value="1"/>
</dbReference>
<evidence type="ECO:0000256" key="4">
    <source>
        <dbReference type="ARBA" id="ARBA00022692"/>
    </source>
</evidence>
<evidence type="ECO:0000259" key="12">
    <source>
        <dbReference type="Pfam" id="PF00593"/>
    </source>
</evidence>
<dbReference type="SUPFAM" id="SSF56935">
    <property type="entry name" value="Porins"/>
    <property type="match status" value="1"/>
</dbReference>
<dbReference type="PROSITE" id="PS52016">
    <property type="entry name" value="TONB_DEPENDENT_REC_3"/>
    <property type="match status" value="1"/>
</dbReference>
<feature type="domain" description="TonB-dependent receptor-like beta-barrel" evidence="12">
    <location>
        <begin position="277"/>
        <end position="630"/>
    </location>
</feature>
<evidence type="ECO:0000313" key="14">
    <source>
        <dbReference type="EMBL" id="TDX00083.1"/>
    </source>
</evidence>
<dbReference type="Pfam" id="PF07715">
    <property type="entry name" value="Plug"/>
    <property type="match status" value="1"/>
</dbReference>
<dbReference type="EMBL" id="SODV01000001">
    <property type="protein sequence ID" value="TDX00083.1"/>
    <property type="molecule type" value="Genomic_DNA"/>
</dbReference>
<keyword evidence="3 10" id="KW-1134">Transmembrane beta strand</keyword>
<evidence type="ECO:0000256" key="10">
    <source>
        <dbReference type="PROSITE-ProRule" id="PRU01360"/>
    </source>
</evidence>
<gene>
    <name evidence="14" type="ORF">EDB95_1100</name>
</gene>
<keyword evidence="8" id="KW-0675">Receptor</keyword>
<comment type="similarity">
    <text evidence="10 11">Belongs to the TonB-dependent receptor family.</text>
</comment>
<sequence>MKGFYASLVLLIPGLLRAQTDTTRSRQLDEVVITADKTSTKLSQTGKMVDVITRAQLERSGAKSLSQILGEQPGIIVGGAGSNPGSVKSIYMEGAGNGYTLIMVDGVPLMDASSTDNSIDLRSLTLEDIDRIEIVKGSQSVLYGSDAIAGVINIITKKGADKPIALAGQGSYGTNNTWSGNVSAGGKVGRVLKYNAGFGYYKTDGIPEATDTMPGTPNPRDGSKQYAFHAALDWQAAKGVTISPFLRYSHFDGSADGGSFLVDTSFTYTLTNLQTGVQSLAQLGKGQLHLVYAFNRTHRNDLDDSLPNLNAKGFFSSDAFTGYEHYGEAFVSYPVTGRVNVVGGVDYRHLSTEQTSLYLYPGSPVSPGVLSKDSAHYQQVGVYASATAKLPGGVYLDGGLRYNNNSRYGNSLVFNADPSVTIAHRIKLFANFSSGYKVPSLYQLYSSYGNKDLKPEKALSLEGGAEYTAGPFRLRAAYFDRWLQDVIFFSSTSTPPYGLYINQNKERQQGVETEASWTIIPRLQLTANYTYVTGTVTDKSGEGGSDTTYPGLYRIPKNSAGAALSYQFRNGFFVSTNVQWQDKRTDLYYDGNIGGDAKGTLHAFTLWNAYAEYKLPSWQHIKFFVDARNITGATYMETYGYNTLGFTFTGGLRLYL</sequence>
<dbReference type="InterPro" id="IPR012910">
    <property type="entry name" value="Plug_dom"/>
</dbReference>
<dbReference type="Gene3D" id="2.170.130.10">
    <property type="entry name" value="TonB-dependent receptor, plug domain"/>
    <property type="match status" value="1"/>
</dbReference>
<evidence type="ECO:0000256" key="3">
    <source>
        <dbReference type="ARBA" id="ARBA00022452"/>
    </source>
</evidence>
<dbReference type="InterPro" id="IPR037066">
    <property type="entry name" value="Plug_dom_sf"/>
</dbReference>
<dbReference type="RefSeq" id="WP_162852488.1">
    <property type="nucleotide sequence ID" value="NZ_SODV01000001.1"/>
</dbReference>
<dbReference type="PANTHER" id="PTHR30069:SF29">
    <property type="entry name" value="HEMOGLOBIN AND HEMOGLOBIN-HAPTOGLOBIN-BINDING PROTEIN 1-RELATED"/>
    <property type="match status" value="1"/>
</dbReference>
<dbReference type="InterPro" id="IPR000531">
    <property type="entry name" value="Beta-barrel_TonB"/>
</dbReference>
<dbReference type="InterPro" id="IPR039426">
    <property type="entry name" value="TonB-dep_rcpt-like"/>
</dbReference>
<comment type="caution">
    <text evidence="14">The sequence shown here is derived from an EMBL/GenBank/DDBJ whole genome shotgun (WGS) entry which is preliminary data.</text>
</comment>
<dbReference type="PANTHER" id="PTHR30069">
    <property type="entry name" value="TONB-DEPENDENT OUTER MEMBRANE RECEPTOR"/>
    <property type="match status" value="1"/>
</dbReference>
<accession>A0A4V3GLM4</accession>
<keyword evidence="2 10" id="KW-0813">Transport</keyword>
<organism evidence="14 15">
    <name type="scientific">Dinghuibacter silviterrae</name>
    <dbReference type="NCBI Taxonomy" id="1539049"/>
    <lineage>
        <taxon>Bacteria</taxon>
        <taxon>Pseudomonadati</taxon>
        <taxon>Bacteroidota</taxon>
        <taxon>Chitinophagia</taxon>
        <taxon>Chitinophagales</taxon>
        <taxon>Chitinophagaceae</taxon>
        <taxon>Dinghuibacter</taxon>
    </lineage>
</organism>
<evidence type="ECO:0000256" key="2">
    <source>
        <dbReference type="ARBA" id="ARBA00022448"/>
    </source>
</evidence>
<dbReference type="CDD" id="cd01347">
    <property type="entry name" value="ligand_gated_channel"/>
    <property type="match status" value="1"/>
</dbReference>
<evidence type="ECO:0000259" key="13">
    <source>
        <dbReference type="Pfam" id="PF07715"/>
    </source>
</evidence>
<keyword evidence="4 10" id="KW-0812">Transmembrane</keyword>
<proteinExistence type="inferred from homology"/>
<dbReference type="GO" id="GO:0009279">
    <property type="term" value="C:cell outer membrane"/>
    <property type="evidence" value="ECO:0007669"/>
    <property type="project" value="UniProtKB-SubCell"/>
</dbReference>
<keyword evidence="7 10" id="KW-0472">Membrane</keyword>
<dbReference type="Proteomes" id="UP000294498">
    <property type="component" value="Unassembled WGS sequence"/>
</dbReference>
<dbReference type="GO" id="GO:0015344">
    <property type="term" value="F:siderophore uptake transmembrane transporter activity"/>
    <property type="evidence" value="ECO:0007669"/>
    <property type="project" value="TreeGrafter"/>
</dbReference>
<comment type="subcellular location">
    <subcellularLocation>
        <location evidence="1 10">Cell outer membrane</location>
        <topology evidence="1 10">Multi-pass membrane protein</topology>
    </subcellularLocation>
</comment>
<feature type="domain" description="TonB-dependent receptor plug" evidence="13">
    <location>
        <begin position="42"/>
        <end position="151"/>
    </location>
</feature>
<dbReference type="Gene3D" id="2.40.170.20">
    <property type="entry name" value="TonB-dependent receptor, beta-barrel domain"/>
    <property type="match status" value="1"/>
</dbReference>
<dbReference type="GO" id="GO:0044718">
    <property type="term" value="P:siderophore transmembrane transport"/>
    <property type="evidence" value="ECO:0007669"/>
    <property type="project" value="TreeGrafter"/>
</dbReference>
<evidence type="ECO:0000256" key="5">
    <source>
        <dbReference type="ARBA" id="ARBA00022729"/>
    </source>
</evidence>
<evidence type="ECO:0000256" key="8">
    <source>
        <dbReference type="ARBA" id="ARBA00023170"/>
    </source>
</evidence>